<dbReference type="AlphaFoldDB" id="A0A968GKZ9"/>
<dbReference type="EMBL" id="JAATLM010000001">
    <property type="protein sequence ID" value="NIZ69745.1"/>
    <property type="molecule type" value="Genomic_DNA"/>
</dbReference>
<organism evidence="1 2">
    <name type="scientific">Entomospira culicis</name>
    <dbReference type="NCBI Taxonomy" id="2719989"/>
    <lineage>
        <taxon>Bacteria</taxon>
        <taxon>Pseudomonadati</taxon>
        <taxon>Spirochaetota</taxon>
        <taxon>Spirochaetia</taxon>
        <taxon>Spirochaetales</taxon>
        <taxon>Spirochaetaceae</taxon>
        <taxon>Entomospira</taxon>
    </lineage>
</organism>
<name>A0A968GKZ9_9SPIO</name>
<dbReference type="InterPro" id="IPR036113">
    <property type="entry name" value="Asp/Glu-ADT_sf_sub_c"/>
</dbReference>
<evidence type="ECO:0000313" key="2">
    <source>
        <dbReference type="Proteomes" id="UP000778951"/>
    </source>
</evidence>
<dbReference type="SUPFAM" id="SSF141000">
    <property type="entry name" value="Glu-tRNAGln amidotransferase C subunit"/>
    <property type="match status" value="1"/>
</dbReference>
<keyword evidence="2" id="KW-1185">Reference proteome</keyword>
<comment type="caution">
    <text evidence="1">The sequence shown here is derived from an EMBL/GenBank/DDBJ whole genome shotgun (WGS) entry which is preliminary data.</text>
</comment>
<accession>A0A968GKZ9</accession>
<sequence length="96" mass="11154">MEMQTLENLFRLSNFSMEDEAEKAQWLSDIAQWLEFFSLEDTPDVPNLYRFAGQRPIDAIRPDDVVGKSLTSAEIKLFSKRFVDGFIALPEHKRQS</sequence>
<evidence type="ECO:0000313" key="1">
    <source>
        <dbReference type="EMBL" id="NIZ69745.1"/>
    </source>
</evidence>
<dbReference type="GO" id="GO:0006450">
    <property type="term" value="P:regulation of translational fidelity"/>
    <property type="evidence" value="ECO:0007669"/>
    <property type="project" value="InterPro"/>
</dbReference>
<gene>
    <name evidence="1" type="ORF">HCT48_05910</name>
</gene>
<dbReference type="RefSeq" id="WP_167695826.1">
    <property type="nucleotide sequence ID" value="NZ_CP118181.1"/>
</dbReference>
<reference evidence="1" key="1">
    <citation type="submission" date="2020-03" db="EMBL/GenBank/DDBJ databases">
        <title>Spirochaetal bacteria isolated from arthropods constitute a novel genus Entomospira genus novum within the order Spirochaetales.</title>
        <authorList>
            <person name="Grana-Miraglia L."/>
            <person name="Sikutova S."/>
            <person name="Fingerle V."/>
            <person name="Sing A."/>
            <person name="Castillo-Ramirez S."/>
            <person name="Margos G."/>
            <person name="Rudolf I."/>
        </authorList>
    </citation>
    <scope>NUCLEOTIDE SEQUENCE</scope>
    <source>
        <strain evidence="1">BR149</strain>
    </source>
</reference>
<protein>
    <submittedName>
        <fullName evidence="1">Uncharacterized protein</fullName>
    </submittedName>
</protein>
<dbReference type="Proteomes" id="UP000778951">
    <property type="component" value="Unassembled WGS sequence"/>
</dbReference>
<proteinExistence type="predicted"/>